<dbReference type="InterPro" id="IPR018490">
    <property type="entry name" value="cNMP-bd_dom_sf"/>
</dbReference>
<evidence type="ECO:0000259" key="1">
    <source>
        <dbReference type="PROSITE" id="PS50042"/>
    </source>
</evidence>
<sequence length="179" mass="19781">MEKVLFILAELDDDDIDWILENGNRELISAGTVLIDEGKPIDAVYILLEGELSVKTVATGDRELASLLSGEVVGEMSFIDTRPPSATVIAKQESIVLSIPRWYLADKLKQDVGFASRFYRAMAVFLSHRLRLTVKQLSAPSIGSSKDLPDHELAQEAQAGVALAKTRLDWLLRRLKDGC</sequence>
<accession>A0A7C3KEM4</accession>
<dbReference type="InterPro" id="IPR000595">
    <property type="entry name" value="cNMP-bd_dom"/>
</dbReference>
<dbReference type="PROSITE" id="PS50042">
    <property type="entry name" value="CNMP_BINDING_3"/>
    <property type="match status" value="1"/>
</dbReference>
<dbReference type="AlphaFoldDB" id="A0A7C3KEM4"/>
<dbReference type="PANTHER" id="PTHR24567:SF74">
    <property type="entry name" value="HTH-TYPE TRANSCRIPTIONAL REGULATOR ARCR"/>
    <property type="match status" value="1"/>
</dbReference>
<dbReference type="GO" id="GO:0005829">
    <property type="term" value="C:cytosol"/>
    <property type="evidence" value="ECO:0007669"/>
    <property type="project" value="TreeGrafter"/>
</dbReference>
<reference evidence="2" key="1">
    <citation type="journal article" date="2020" name="mSystems">
        <title>Genome- and Community-Level Interaction Insights into Carbon Utilization and Element Cycling Functions of Hydrothermarchaeota in Hydrothermal Sediment.</title>
        <authorList>
            <person name="Zhou Z."/>
            <person name="Liu Y."/>
            <person name="Xu W."/>
            <person name="Pan J."/>
            <person name="Luo Z.H."/>
            <person name="Li M."/>
        </authorList>
    </citation>
    <scope>NUCLEOTIDE SEQUENCE [LARGE SCALE GENOMIC DNA]</scope>
    <source>
        <strain evidence="2">SpSt-418</strain>
    </source>
</reference>
<dbReference type="CDD" id="cd00038">
    <property type="entry name" value="CAP_ED"/>
    <property type="match status" value="1"/>
</dbReference>
<dbReference type="GO" id="GO:0003700">
    <property type="term" value="F:DNA-binding transcription factor activity"/>
    <property type="evidence" value="ECO:0007669"/>
    <property type="project" value="TreeGrafter"/>
</dbReference>
<evidence type="ECO:0000313" key="2">
    <source>
        <dbReference type="EMBL" id="HFM98085.1"/>
    </source>
</evidence>
<gene>
    <name evidence="2" type="ORF">ENR64_10085</name>
</gene>
<protein>
    <submittedName>
        <fullName evidence="2">Cyclic nucleotide-binding domain-containing protein</fullName>
    </submittedName>
</protein>
<dbReference type="InterPro" id="IPR014710">
    <property type="entry name" value="RmlC-like_jellyroll"/>
</dbReference>
<dbReference type="SMART" id="SM00100">
    <property type="entry name" value="cNMP"/>
    <property type="match status" value="1"/>
</dbReference>
<dbReference type="Gene3D" id="2.60.120.10">
    <property type="entry name" value="Jelly Rolls"/>
    <property type="match status" value="1"/>
</dbReference>
<dbReference type="PANTHER" id="PTHR24567">
    <property type="entry name" value="CRP FAMILY TRANSCRIPTIONAL REGULATORY PROTEIN"/>
    <property type="match status" value="1"/>
</dbReference>
<proteinExistence type="predicted"/>
<dbReference type="EMBL" id="DSRU01000145">
    <property type="protein sequence ID" value="HFM98085.1"/>
    <property type="molecule type" value="Genomic_DNA"/>
</dbReference>
<organism evidence="2">
    <name type="scientific">Oscillatoriales cyanobacterium SpSt-418</name>
    <dbReference type="NCBI Taxonomy" id="2282169"/>
    <lineage>
        <taxon>Bacteria</taxon>
        <taxon>Bacillati</taxon>
        <taxon>Cyanobacteriota</taxon>
        <taxon>Cyanophyceae</taxon>
        <taxon>Oscillatoriophycideae</taxon>
        <taxon>Oscillatoriales</taxon>
    </lineage>
</organism>
<dbReference type="Pfam" id="PF00027">
    <property type="entry name" value="cNMP_binding"/>
    <property type="match status" value="1"/>
</dbReference>
<name>A0A7C3KEM4_9CYAN</name>
<comment type="caution">
    <text evidence="2">The sequence shown here is derived from an EMBL/GenBank/DDBJ whole genome shotgun (WGS) entry which is preliminary data.</text>
</comment>
<dbReference type="SUPFAM" id="SSF51206">
    <property type="entry name" value="cAMP-binding domain-like"/>
    <property type="match status" value="1"/>
</dbReference>
<feature type="domain" description="Cyclic nucleotide-binding" evidence="1">
    <location>
        <begin position="7"/>
        <end position="101"/>
    </location>
</feature>
<dbReference type="InterPro" id="IPR050397">
    <property type="entry name" value="Env_Response_Regulators"/>
</dbReference>